<dbReference type="InterPro" id="IPR010380">
    <property type="entry name" value="DUF975"/>
</dbReference>
<keyword evidence="1" id="KW-0812">Transmembrane</keyword>
<reference evidence="2 3" key="1">
    <citation type="submission" date="2021-06" db="EMBL/GenBank/DDBJ databases">
        <title>Bacillus sp. RD4P76, an endophyte from a halophyte.</title>
        <authorList>
            <person name="Sun J.-Q."/>
        </authorList>
    </citation>
    <scope>NUCLEOTIDE SEQUENCE [LARGE SCALE GENOMIC DNA]</scope>
    <source>
        <strain evidence="2 3">CGMCC 1.15917</strain>
    </source>
</reference>
<proteinExistence type="predicted"/>
<evidence type="ECO:0000313" key="3">
    <source>
        <dbReference type="Proteomes" id="UP000784880"/>
    </source>
</evidence>
<feature type="transmembrane region" description="Helical" evidence="1">
    <location>
        <begin position="61"/>
        <end position="82"/>
    </location>
</feature>
<keyword evidence="1" id="KW-0472">Membrane</keyword>
<dbReference type="PANTHER" id="PTHR40076:SF1">
    <property type="entry name" value="MEMBRANE PROTEIN"/>
    <property type="match status" value="1"/>
</dbReference>
<dbReference type="EMBL" id="JAHQCS010000096">
    <property type="protein sequence ID" value="MBU9712272.1"/>
    <property type="molecule type" value="Genomic_DNA"/>
</dbReference>
<feature type="transmembrane region" description="Helical" evidence="1">
    <location>
        <begin position="20"/>
        <end position="41"/>
    </location>
</feature>
<feature type="transmembrane region" description="Helical" evidence="1">
    <location>
        <begin position="154"/>
        <end position="176"/>
    </location>
</feature>
<sequence>MVWSSMSSALDVLKGNWLKVMGIVILCYVIRVLLGTSRSSWNITGDGFSMSPMVFATSENITAIIIGAFFNSILFFTVIDVLSKLKTKERKNLFSSFLYAFKNPSLLYKGFIIHAINAVLLFLTVILYIISFLFLLNVFMEGFSSESIVRFGGILLPSVVCLWVFLGLSQAMYLLYEDPKTSIFNCIRRSFRMMKGHRLSLIGLYIIFLFVHSVGLMALVVGLFVTISFYEVTRLEYFHGLKQKERQREWKKNFE</sequence>
<accession>A0ABS6JF37</accession>
<dbReference type="Pfam" id="PF06161">
    <property type="entry name" value="DUF975"/>
    <property type="match status" value="1"/>
</dbReference>
<dbReference type="PANTHER" id="PTHR40076">
    <property type="entry name" value="MEMBRANE PROTEIN-RELATED"/>
    <property type="match status" value="1"/>
</dbReference>
<dbReference type="Proteomes" id="UP000784880">
    <property type="component" value="Unassembled WGS sequence"/>
</dbReference>
<feature type="transmembrane region" description="Helical" evidence="1">
    <location>
        <begin position="111"/>
        <end position="134"/>
    </location>
</feature>
<keyword evidence="3" id="KW-1185">Reference proteome</keyword>
<keyword evidence="1" id="KW-1133">Transmembrane helix</keyword>
<comment type="caution">
    <text evidence="2">The sequence shown here is derived from an EMBL/GenBank/DDBJ whole genome shotgun (WGS) entry which is preliminary data.</text>
</comment>
<feature type="transmembrane region" description="Helical" evidence="1">
    <location>
        <begin position="197"/>
        <end position="230"/>
    </location>
</feature>
<evidence type="ECO:0000256" key="1">
    <source>
        <dbReference type="SAM" id="Phobius"/>
    </source>
</evidence>
<name>A0ABS6JF37_9BACI</name>
<protein>
    <submittedName>
        <fullName evidence="2">DUF975 family protein</fullName>
    </submittedName>
</protein>
<dbReference type="RefSeq" id="WP_217066460.1">
    <property type="nucleotide sequence ID" value="NZ_JAHQCS010000096.1"/>
</dbReference>
<organism evidence="2 3">
    <name type="scientific">Evansella tamaricis</name>
    <dbReference type="NCBI Taxonomy" id="2069301"/>
    <lineage>
        <taxon>Bacteria</taxon>
        <taxon>Bacillati</taxon>
        <taxon>Bacillota</taxon>
        <taxon>Bacilli</taxon>
        <taxon>Bacillales</taxon>
        <taxon>Bacillaceae</taxon>
        <taxon>Evansella</taxon>
    </lineage>
</organism>
<evidence type="ECO:0000313" key="2">
    <source>
        <dbReference type="EMBL" id="MBU9712272.1"/>
    </source>
</evidence>
<gene>
    <name evidence="2" type="ORF">KS419_11015</name>
</gene>